<feature type="domain" description="RRM" evidence="15">
    <location>
        <begin position="42"/>
        <end position="120"/>
    </location>
</feature>
<sequence length="673" mass="73045">MSSPSVPQPEMVPQVVPEVAQMPAPAPYNSTPQSSAASAPSASLYVGELDPTVTEAMLFEIFNMIGPVASIRVCRDAVTRRSLGYAYVNYLNANDGERALEQLNYSLIKNRACRIMWSQRDPALRKTGQGNIFIKNLDELIDNKALHDTFAAFGNVLSCKVATDDQGRSKGYGFVHYETAEAADNAIKAVNGMLLNDKKVYVGLHISRKERQSKLDEMKAQFTNLYVKNIDPEMAQEEFENLFAQFGAVTSALISVDEEGKSKGFGFVNYENHEEAQKAVDELHDSEHHGRKLFVSRAQKKAEREEELRRSYEQAKMEKLSKYQGVNLYIKNLEDDVDDDKLRAEFEPFGTVTSCKVMRDEKNVSKGFGFVCFSSPDEATKAVAEMNNKMIGSKPLYVSLAQRREVRRQQLESQIAQRNQIRAQQAAAAGGMPGGYINGPMYYPPPGPGFPQGRGMMGYGQPGMMPPRGGARYPPGGMPVPGGYQPPPQGYGMPGYPTRGPPRPPVARGPGSSPTNPNIPIPRANGPPPANGAPPRAPGPQGPPQNRGPPPTGAPTSSARVPQQPAGFKGSAQPLRTGAPVASSIPSQAAPAASEIPVITADQLAAATPMEQKQMLGEVIYLKIANEQPELAGKITGMLLEMDNSELLHLLDDTEAMSGKVNEAISVLNEFKQ</sequence>
<name>A0A9P6CJW8_9AGAR</name>
<keyword evidence="10 12" id="KW-0694">RNA-binding</keyword>
<feature type="compositionally biased region" description="Pro residues" evidence="14">
    <location>
        <begin position="517"/>
        <end position="553"/>
    </location>
</feature>
<evidence type="ECO:0000256" key="9">
    <source>
        <dbReference type="ARBA" id="ARBA00022845"/>
    </source>
</evidence>
<dbReference type="Gene3D" id="3.30.70.330">
    <property type="match status" value="4"/>
</dbReference>
<dbReference type="InterPro" id="IPR002004">
    <property type="entry name" value="PABP_HYD_C"/>
</dbReference>
<keyword evidence="11" id="KW-0539">Nucleus</keyword>
<dbReference type="GO" id="GO:0005634">
    <property type="term" value="C:nucleus"/>
    <property type="evidence" value="ECO:0007669"/>
    <property type="project" value="UniProtKB-SubCell"/>
</dbReference>
<dbReference type="GO" id="GO:0010494">
    <property type="term" value="C:cytoplasmic stress granule"/>
    <property type="evidence" value="ECO:0007669"/>
    <property type="project" value="UniProtKB-ARBA"/>
</dbReference>
<evidence type="ECO:0000313" key="17">
    <source>
        <dbReference type="EMBL" id="KAF9464755.1"/>
    </source>
</evidence>
<dbReference type="InterPro" id="IPR006515">
    <property type="entry name" value="PABP_1234"/>
</dbReference>
<dbReference type="FunFam" id="3.30.70.330:FF:000648">
    <property type="entry name" value="Polyadenylate-binding protein"/>
    <property type="match status" value="1"/>
</dbReference>
<dbReference type="FunFam" id="3.30.70.330:FF:000441">
    <property type="entry name" value="Polyadenylate-binding protein"/>
    <property type="match status" value="1"/>
</dbReference>
<keyword evidence="18" id="KW-1185">Reference proteome</keyword>
<dbReference type="SMART" id="SM00361">
    <property type="entry name" value="RRM_1"/>
    <property type="match status" value="4"/>
</dbReference>
<evidence type="ECO:0000256" key="1">
    <source>
        <dbReference type="ARBA" id="ARBA00004123"/>
    </source>
</evidence>
<dbReference type="InterPro" id="IPR045305">
    <property type="entry name" value="RRM2_I_PABPs"/>
</dbReference>
<keyword evidence="9" id="KW-0810">Translation regulation</keyword>
<dbReference type="CDD" id="cd12380">
    <property type="entry name" value="RRM3_I_PABPs"/>
    <property type="match status" value="1"/>
</dbReference>
<dbReference type="GO" id="GO:0006397">
    <property type="term" value="P:mRNA processing"/>
    <property type="evidence" value="ECO:0007669"/>
    <property type="project" value="UniProtKB-KW"/>
</dbReference>
<evidence type="ECO:0000256" key="8">
    <source>
        <dbReference type="ARBA" id="ARBA00022816"/>
    </source>
</evidence>
<organism evidence="17 18">
    <name type="scientific">Collybia nuda</name>
    <dbReference type="NCBI Taxonomy" id="64659"/>
    <lineage>
        <taxon>Eukaryota</taxon>
        <taxon>Fungi</taxon>
        <taxon>Dikarya</taxon>
        <taxon>Basidiomycota</taxon>
        <taxon>Agaricomycotina</taxon>
        <taxon>Agaricomycetes</taxon>
        <taxon>Agaricomycetidae</taxon>
        <taxon>Agaricales</taxon>
        <taxon>Tricholomatineae</taxon>
        <taxon>Clitocybaceae</taxon>
        <taxon>Collybia</taxon>
    </lineage>
</organism>
<dbReference type="InterPro" id="IPR003954">
    <property type="entry name" value="RRM_euk-type"/>
</dbReference>
<dbReference type="FunFam" id="3.30.70.330:FF:000003">
    <property type="entry name" value="Polyadenylate-binding protein"/>
    <property type="match status" value="1"/>
</dbReference>
<feature type="region of interest" description="Disordered" evidence="14">
    <location>
        <begin position="1"/>
        <end position="35"/>
    </location>
</feature>
<dbReference type="InterPro" id="IPR012677">
    <property type="entry name" value="Nucleotide-bd_a/b_plait_sf"/>
</dbReference>
<evidence type="ECO:0000256" key="4">
    <source>
        <dbReference type="ARBA" id="ARBA00022448"/>
    </source>
</evidence>
<feature type="domain" description="RRM" evidence="15">
    <location>
        <begin position="130"/>
        <end position="207"/>
    </location>
</feature>
<dbReference type="CDD" id="cd12379">
    <property type="entry name" value="RRM2_I_PABPs"/>
    <property type="match status" value="1"/>
</dbReference>
<dbReference type="InterPro" id="IPR035979">
    <property type="entry name" value="RBD_domain_sf"/>
</dbReference>
<evidence type="ECO:0000256" key="2">
    <source>
        <dbReference type="ARBA" id="ARBA00004496"/>
    </source>
</evidence>
<dbReference type="InterPro" id="IPR000504">
    <property type="entry name" value="RRM_dom"/>
</dbReference>
<evidence type="ECO:0000256" key="11">
    <source>
        <dbReference type="ARBA" id="ARBA00023242"/>
    </source>
</evidence>
<keyword evidence="8" id="KW-0509">mRNA transport</keyword>
<evidence type="ECO:0000256" key="14">
    <source>
        <dbReference type="SAM" id="MobiDB-lite"/>
    </source>
</evidence>
<dbReference type="GO" id="GO:0003723">
    <property type="term" value="F:RNA binding"/>
    <property type="evidence" value="ECO:0007669"/>
    <property type="project" value="UniProtKB-UniRule"/>
</dbReference>
<evidence type="ECO:0000256" key="6">
    <source>
        <dbReference type="ARBA" id="ARBA00022664"/>
    </source>
</evidence>
<keyword evidence="4" id="KW-0813">Transport</keyword>
<dbReference type="GO" id="GO:0051028">
    <property type="term" value="P:mRNA transport"/>
    <property type="evidence" value="ECO:0007669"/>
    <property type="project" value="UniProtKB-KW"/>
</dbReference>
<reference evidence="17" key="1">
    <citation type="submission" date="2020-11" db="EMBL/GenBank/DDBJ databases">
        <authorList>
            <consortium name="DOE Joint Genome Institute"/>
            <person name="Ahrendt S."/>
            <person name="Riley R."/>
            <person name="Andreopoulos W."/>
            <person name="Labutti K."/>
            <person name="Pangilinan J."/>
            <person name="Ruiz-Duenas F.J."/>
            <person name="Barrasa J.M."/>
            <person name="Sanchez-Garcia M."/>
            <person name="Camarero S."/>
            <person name="Miyauchi S."/>
            <person name="Serrano A."/>
            <person name="Linde D."/>
            <person name="Babiker R."/>
            <person name="Drula E."/>
            <person name="Ayuso-Fernandez I."/>
            <person name="Pacheco R."/>
            <person name="Padilla G."/>
            <person name="Ferreira P."/>
            <person name="Barriuso J."/>
            <person name="Kellner H."/>
            <person name="Castanera R."/>
            <person name="Alfaro M."/>
            <person name="Ramirez L."/>
            <person name="Pisabarro A.G."/>
            <person name="Kuo A."/>
            <person name="Tritt A."/>
            <person name="Lipzen A."/>
            <person name="He G."/>
            <person name="Yan M."/>
            <person name="Ng V."/>
            <person name="Cullen D."/>
            <person name="Martin F."/>
            <person name="Rosso M.-N."/>
            <person name="Henrissat B."/>
            <person name="Hibbett D."/>
            <person name="Martinez A.T."/>
            <person name="Grigoriev I.V."/>
        </authorList>
    </citation>
    <scope>NUCLEOTIDE SEQUENCE</scope>
    <source>
        <strain evidence="17">CBS 247.69</strain>
    </source>
</reference>
<dbReference type="GO" id="GO:0006417">
    <property type="term" value="P:regulation of translation"/>
    <property type="evidence" value="ECO:0007669"/>
    <property type="project" value="UniProtKB-KW"/>
</dbReference>
<comment type="caution">
    <text evidence="17">The sequence shown here is derived from an EMBL/GenBank/DDBJ whole genome shotgun (WGS) entry which is preliminary data.</text>
</comment>
<dbReference type="SUPFAM" id="SSF54928">
    <property type="entry name" value="RNA-binding domain, RBD"/>
    <property type="match status" value="2"/>
</dbReference>
<feature type="domain" description="PABC" evidence="16">
    <location>
        <begin position="596"/>
        <end position="673"/>
    </location>
</feature>
<evidence type="ECO:0000256" key="3">
    <source>
        <dbReference type="ARBA" id="ARBA00008557"/>
    </source>
</evidence>
<dbReference type="PROSITE" id="PS51309">
    <property type="entry name" value="PABC"/>
    <property type="match status" value="1"/>
</dbReference>
<keyword evidence="6" id="KW-0507">mRNA processing</keyword>
<evidence type="ECO:0000256" key="7">
    <source>
        <dbReference type="ARBA" id="ARBA00022737"/>
    </source>
</evidence>
<dbReference type="Proteomes" id="UP000807353">
    <property type="component" value="Unassembled WGS sequence"/>
</dbReference>
<comment type="subcellular location">
    <subcellularLocation>
        <location evidence="2 13">Cytoplasm</location>
    </subcellularLocation>
    <subcellularLocation>
        <location evidence="1">Nucleus</location>
    </subcellularLocation>
</comment>
<feature type="domain" description="RRM" evidence="15">
    <location>
        <begin position="223"/>
        <end position="300"/>
    </location>
</feature>
<dbReference type="PANTHER" id="PTHR24012">
    <property type="entry name" value="RNA BINDING PROTEIN"/>
    <property type="match status" value="1"/>
</dbReference>
<evidence type="ECO:0000256" key="13">
    <source>
        <dbReference type="RuleBase" id="RU362004"/>
    </source>
</evidence>
<protein>
    <recommendedName>
        <fullName evidence="13">Polyadenylate-binding protein</fullName>
        <shortName evidence="13">PABP</shortName>
    </recommendedName>
</protein>
<keyword evidence="7" id="KW-0677">Repeat</keyword>
<evidence type="ECO:0000259" key="16">
    <source>
        <dbReference type="PROSITE" id="PS51309"/>
    </source>
</evidence>
<dbReference type="CDD" id="cd12378">
    <property type="entry name" value="RRM1_I_PABPs"/>
    <property type="match status" value="1"/>
</dbReference>
<feature type="domain" description="RRM" evidence="15">
    <location>
        <begin position="326"/>
        <end position="403"/>
    </location>
</feature>
<dbReference type="SMART" id="SM00360">
    <property type="entry name" value="RRM"/>
    <property type="match status" value="4"/>
</dbReference>
<dbReference type="InterPro" id="IPR036053">
    <property type="entry name" value="PABP-dom"/>
</dbReference>
<evidence type="ECO:0000256" key="10">
    <source>
        <dbReference type="ARBA" id="ARBA00022884"/>
    </source>
</evidence>
<comment type="similarity">
    <text evidence="3 13">Belongs to the polyadenylate-binding protein type-1 family.</text>
</comment>
<dbReference type="Pfam" id="PF00076">
    <property type="entry name" value="RRM_1"/>
    <property type="match status" value="4"/>
</dbReference>
<accession>A0A9P6CJW8</accession>
<dbReference type="Pfam" id="PF00658">
    <property type="entry name" value="MLLE"/>
    <property type="match status" value="1"/>
</dbReference>
<dbReference type="PROSITE" id="PS50102">
    <property type="entry name" value="RRM"/>
    <property type="match status" value="4"/>
</dbReference>
<feature type="compositionally biased region" description="Low complexity" evidence="14">
    <location>
        <begin position="579"/>
        <end position="593"/>
    </location>
</feature>
<dbReference type="SMART" id="SM00517">
    <property type="entry name" value="PolyA"/>
    <property type="match status" value="1"/>
</dbReference>
<dbReference type="NCBIfam" id="TIGR01628">
    <property type="entry name" value="PABP-1234"/>
    <property type="match status" value="1"/>
</dbReference>
<dbReference type="CDD" id="cd12381">
    <property type="entry name" value="RRM4_I_PABPs"/>
    <property type="match status" value="1"/>
</dbReference>
<proteinExistence type="inferred from homology"/>
<dbReference type="Gene3D" id="1.10.1900.10">
    <property type="entry name" value="c-terminal domain of poly(a) binding protein"/>
    <property type="match status" value="1"/>
</dbReference>
<evidence type="ECO:0000313" key="18">
    <source>
        <dbReference type="Proteomes" id="UP000807353"/>
    </source>
</evidence>
<evidence type="ECO:0000256" key="5">
    <source>
        <dbReference type="ARBA" id="ARBA00022490"/>
    </source>
</evidence>
<keyword evidence="5 13" id="KW-0963">Cytoplasm</keyword>
<feature type="region of interest" description="Disordered" evidence="14">
    <location>
        <begin position="467"/>
        <end position="593"/>
    </location>
</feature>
<dbReference type="AlphaFoldDB" id="A0A9P6CJW8"/>
<evidence type="ECO:0000259" key="15">
    <source>
        <dbReference type="PROSITE" id="PS50102"/>
    </source>
</evidence>
<evidence type="ECO:0000256" key="12">
    <source>
        <dbReference type="PROSITE-ProRule" id="PRU00176"/>
    </source>
</evidence>
<dbReference type="InterPro" id="IPR034364">
    <property type="entry name" value="PABP_RRM1"/>
</dbReference>
<dbReference type="FunFam" id="3.30.70.330:FF:000520">
    <property type="entry name" value="Polyadenylate-binding protein"/>
    <property type="match status" value="1"/>
</dbReference>
<comment type="function">
    <text evidence="13">Binds the poly(A) tail of mRNA.</text>
</comment>
<dbReference type="EMBL" id="MU150252">
    <property type="protein sequence ID" value="KAF9464755.1"/>
    <property type="molecule type" value="Genomic_DNA"/>
</dbReference>
<dbReference type="OrthoDB" id="19742at2759"/>
<dbReference type="SUPFAM" id="SSF63570">
    <property type="entry name" value="PABC (PABP) domain"/>
    <property type="match status" value="1"/>
</dbReference>
<gene>
    <name evidence="17" type="ORF">BDZ94DRAFT_1255823</name>
</gene>
<feature type="compositionally biased region" description="Low complexity" evidence="14">
    <location>
        <begin position="1"/>
        <end position="23"/>
    </location>
</feature>